<dbReference type="InterPro" id="IPR003594">
    <property type="entry name" value="HATPase_dom"/>
</dbReference>
<dbReference type="SUPFAM" id="SSF48452">
    <property type="entry name" value="TPR-like"/>
    <property type="match status" value="2"/>
</dbReference>
<dbReference type="Proteomes" id="UP000275027">
    <property type="component" value="Unassembled WGS sequence"/>
</dbReference>
<evidence type="ECO:0000256" key="3">
    <source>
        <dbReference type="ARBA" id="ARBA00022553"/>
    </source>
</evidence>
<dbReference type="PROSITE" id="PS50005">
    <property type="entry name" value="TPR"/>
    <property type="match status" value="1"/>
</dbReference>
<dbReference type="InterPro" id="IPR019734">
    <property type="entry name" value="TPR_rpt"/>
</dbReference>
<dbReference type="PROSITE" id="PS50109">
    <property type="entry name" value="HIS_KIN"/>
    <property type="match status" value="1"/>
</dbReference>
<evidence type="ECO:0000313" key="13">
    <source>
        <dbReference type="Proteomes" id="UP000275027"/>
    </source>
</evidence>
<dbReference type="EC" id="2.7.13.3" evidence="2"/>
<feature type="chain" id="PRO_5019715010" description="histidine kinase" evidence="8">
    <location>
        <begin position="20"/>
        <end position="612"/>
    </location>
</feature>
<keyword evidence="4" id="KW-0808">Transferase</keyword>
<feature type="transmembrane region" description="Helical" evidence="7">
    <location>
        <begin position="344"/>
        <end position="364"/>
    </location>
</feature>
<feature type="repeat" description="TPR" evidence="6">
    <location>
        <begin position="120"/>
        <end position="153"/>
    </location>
</feature>
<accession>A0A497UKT2</accession>
<dbReference type="InterPro" id="IPR036890">
    <property type="entry name" value="HATPase_C_sf"/>
</dbReference>
<name>A0A497UKT2_9FLAO</name>
<keyword evidence="7" id="KW-0812">Transmembrane</keyword>
<dbReference type="SMART" id="SM00388">
    <property type="entry name" value="HisKA"/>
    <property type="match status" value="1"/>
</dbReference>
<feature type="signal peptide" evidence="8">
    <location>
        <begin position="1"/>
        <end position="19"/>
    </location>
</feature>
<dbReference type="SUPFAM" id="SSF55874">
    <property type="entry name" value="ATPase domain of HSP90 chaperone/DNA topoisomerase II/histidine kinase"/>
    <property type="match status" value="1"/>
</dbReference>
<evidence type="ECO:0000313" key="11">
    <source>
        <dbReference type="EMBL" id="RLJ30537.1"/>
    </source>
</evidence>
<organism evidence="11 13">
    <name type="scientific">Flavobacterium lindanitolerans</name>
    <dbReference type="NCBI Taxonomy" id="428988"/>
    <lineage>
        <taxon>Bacteria</taxon>
        <taxon>Pseudomonadati</taxon>
        <taxon>Bacteroidota</taxon>
        <taxon>Flavobacteriia</taxon>
        <taxon>Flavobacteriales</taxon>
        <taxon>Flavobacteriaceae</taxon>
        <taxon>Flavobacterium</taxon>
    </lineage>
</organism>
<dbReference type="FunFam" id="3.30.565.10:FF:000006">
    <property type="entry name" value="Sensor histidine kinase WalK"/>
    <property type="match status" value="1"/>
</dbReference>
<dbReference type="EMBL" id="PJND01000008">
    <property type="protein sequence ID" value="PKW20823.1"/>
    <property type="molecule type" value="Genomic_DNA"/>
</dbReference>
<dbReference type="Pfam" id="PF00512">
    <property type="entry name" value="HisKA"/>
    <property type="match status" value="1"/>
</dbReference>
<reference evidence="11 13" key="2">
    <citation type="submission" date="2018-10" db="EMBL/GenBank/DDBJ databases">
        <title>Genomic Encyclopedia of Archaeal and Bacterial Type Strains, Phase II (KMG-II): from individual species to whole genera.</title>
        <authorList>
            <person name="Goeker M."/>
        </authorList>
    </citation>
    <scope>NUCLEOTIDE SEQUENCE [LARGE SCALE GENOMIC DNA]</scope>
    <source>
        <strain evidence="11 13">DSM 21886</strain>
    </source>
</reference>
<dbReference type="EMBL" id="RCCB01000011">
    <property type="protein sequence ID" value="RLJ30537.1"/>
    <property type="molecule type" value="Genomic_DNA"/>
</dbReference>
<dbReference type="InterPro" id="IPR004358">
    <property type="entry name" value="Sig_transdc_His_kin-like_C"/>
</dbReference>
<dbReference type="Pfam" id="PF02518">
    <property type="entry name" value="HATPase_c"/>
    <property type="match status" value="1"/>
</dbReference>
<dbReference type="Gene3D" id="3.30.565.10">
    <property type="entry name" value="Histidine kinase-like ATPase, C-terminal domain"/>
    <property type="match status" value="1"/>
</dbReference>
<dbReference type="PANTHER" id="PTHR43547">
    <property type="entry name" value="TWO-COMPONENT HISTIDINE KINASE"/>
    <property type="match status" value="1"/>
</dbReference>
<dbReference type="RefSeq" id="WP_101472136.1">
    <property type="nucleotide sequence ID" value="NZ_PJND01000008.1"/>
</dbReference>
<protein>
    <recommendedName>
        <fullName evidence="2">histidine kinase</fullName>
        <ecNumber evidence="2">2.7.13.3</ecNumber>
    </recommendedName>
</protein>
<dbReference type="AlphaFoldDB" id="A0A497UKT2"/>
<dbReference type="InterPro" id="IPR036097">
    <property type="entry name" value="HisK_dim/P_sf"/>
</dbReference>
<dbReference type="SMART" id="SM00028">
    <property type="entry name" value="TPR"/>
    <property type="match status" value="3"/>
</dbReference>
<comment type="catalytic activity">
    <reaction evidence="1">
        <text>ATP + protein L-histidine = ADP + protein N-phospho-L-histidine.</text>
        <dbReference type="EC" id="2.7.13.3"/>
    </reaction>
</comment>
<dbReference type="Gene3D" id="1.25.40.10">
    <property type="entry name" value="Tetratricopeptide repeat domain"/>
    <property type="match status" value="2"/>
</dbReference>
<evidence type="ECO:0000313" key="10">
    <source>
        <dbReference type="EMBL" id="PKW20823.1"/>
    </source>
</evidence>
<dbReference type="GO" id="GO:0000155">
    <property type="term" value="F:phosphorelay sensor kinase activity"/>
    <property type="evidence" value="ECO:0007669"/>
    <property type="project" value="InterPro"/>
</dbReference>
<comment type="caution">
    <text evidence="11">The sequence shown here is derived from an EMBL/GenBank/DDBJ whole genome shotgun (WGS) entry which is preliminary data.</text>
</comment>
<sequence>MKRLSFFCLLLLTWNISFAQSSELKKIQASLPKISDSLQYVDRLNRMAMLLYEKNADSTFYYARMAREIANRHNYEQGRADAMNNLGVFFDIKGNFQLALKYYNQGYTRYKKLGDATNCVQSLMNIGMVYQEMGKDDRALRRYDLAFRQSEKLRNDSIRSLVIYNYLLSYPEHFSRDSTHYYINVAQKIAAKYKDERTLVAIDQLIADDLIKHGNRAEGLALLEQTISTAIDKKLFYVSMDMHIDMGQQLEATDPEQSIHYYKQALAIAENNDYLYYSEILVRKLFEIYNARKDYAAAAEYSQKLIEIHDKESALSRESGIDYIDYAVKDEEIKSLESRYNYQLALSVLACIAFVLAISMIISIRKHLRRTKRQNSQMKKALSALEQSQADNTRMIRIVAHDLRNPIGGIHAIASMMLEEPDRSEEDRTMLELMKTSGQNSLDLVDNLLQLQFSSEQLKKEPVDIAEMLKYCVALLKSKADVKQQQLNLEIVTAIVNASREKLWRVISNLIANAIKFSPNGTRIKIKMTQKEQKIRILVKDEGIGIPPEMGEKIFDLFTEAKRPGTAGEQPFGMGLAISKQIVEAHNGKIWFENNNSSGTTFFVDLPFNSGN</sequence>
<keyword evidence="3" id="KW-0597">Phosphoprotein</keyword>
<reference evidence="10 12" key="1">
    <citation type="submission" date="2017-12" db="EMBL/GenBank/DDBJ databases">
        <title>Genomic Encyclopedia of Type Strains, Phase III (KMG-III): the genomes of soil and plant-associated and newly described type strains.</title>
        <authorList>
            <person name="Whitman W."/>
        </authorList>
    </citation>
    <scope>NUCLEOTIDE SEQUENCE [LARGE SCALE GENOMIC DNA]</scope>
    <source>
        <strain evidence="10 12">IP-10</strain>
    </source>
</reference>
<dbReference type="CDD" id="cd00082">
    <property type="entry name" value="HisKA"/>
    <property type="match status" value="1"/>
</dbReference>
<evidence type="ECO:0000256" key="7">
    <source>
        <dbReference type="SAM" id="Phobius"/>
    </source>
</evidence>
<dbReference type="InterPro" id="IPR005467">
    <property type="entry name" value="His_kinase_dom"/>
</dbReference>
<keyword evidence="7" id="KW-0472">Membrane</keyword>
<evidence type="ECO:0000256" key="5">
    <source>
        <dbReference type="ARBA" id="ARBA00022777"/>
    </source>
</evidence>
<keyword evidence="8" id="KW-0732">Signal</keyword>
<dbReference type="InterPro" id="IPR011990">
    <property type="entry name" value="TPR-like_helical_dom_sf"/>
</dbReference>
<evidence type="ECO:0000313" key="12">
    <source>
        <dbReference type="Proteomes" id="UP000233767"/>
    </source>
</evidence>
<gene>
    <name evidence="10" type="ORF">B0G92_2101</name>
    <name evidence="11" type="ORF">CLV50_1949</name>
</gene>
<dbReference type="CDD" id="cd00075">
    <property type="entry name" value="HATPase"/>
    <property type="match status" value="1"/>
</dbReference>
<dbReference type="InterPro" id="IPR003661">
    <property type="entry name" value="HisK_dim/P_dom"/>
</dbReference>
<evidence type="ECO:0000256" key="4">
    <source>
        <dbReference type="ARBA" id="ARBA00022679"/>
    </source>
</evidence>
<dbReference type="SMART" id="SM00387">
    <property type="entry name" value="HATPase_c"/>
    <property type="match status" value="1"/>
</dbReference>
<evidence type="ECO:0000256" key="1">
    <source>
        <dbReference type="ARBA" id="ARBA00000085"/>
    </source>
</evidence>
<keyword evidence="12" id="KW-1185">Reference proteome</keyword>
<dbReference type="PANTHER" id="PTHR43547:SF2">
    <property type="entry name" value="HYBRID SIGNAL TRANSDUCTION HISTIDINE KINASE C"/>
    <property type="match status" value="1"/>
</dbReference>
<dbReference type="PRINTS" id="PR00344">
    <property type="entry name" value="BCTRLSENSOR"/>
</dbReference>
<evidence type="ECO:0000256" key="8">
    <source>
        <dbReference type="SAM" id="SignalP"/>
    </source>
</evidence>
<keyword evidence="6" id="KW-0802">TPR repeat</keyword>
<feature type="domain" description="Histidine kinase" evidence="9">
    <location>
        <begin position="398"/>
        <end position="610"/>
    </location>
</feature>
<keyword evidence="7" id="KW-1133">Transmembrane helix</keyword>
<dbReference type="Proteomes" id="UP000233767">
    <property type="component" value="Unassembled WGS sequence"/>
</dbReference>
<dbReference type="Gene3D" id="1.10.287.130">
    <property type="match status" value="1"/>
</dbReference>
<evidence type="ECO:0000259" key="9">
    <source>
        <dbReference type="PROSITE" id="PS50109"/>
    </source>
</evidence>
<proteinExistence type="predicted"/>
<keyword evidence="5" id="KW-0418">Kinase</keyword>
<evidence type="ECO:0000256" key="2">
    <source>
        <dbReference type="ARBA" id="ARBA00012438"/>
    </source>
</evidence>
<evidence type="ECO:0000256" key="6">
    <source>
        <dbReference type="PROSITE-ProRule" id="PRU00339"/>
    </source>
</evidence>
<dbReference type="SUPFAM" id="SSF47384">
    <property type="entry name" value="Homodimeric domain of signal transducing histidine kinase"/>
    <property type="match status" value="1"/>
</dbReference>